<comment type="caution">
    <text evidence="2">The sequence shown here is derived from an EMBL/GenBank/DDBJ whole genome shotgun (WGS) entry which is preliminary data.</text>
</comment>
<evidence type="ECO:0000313" key="2">
    <source>
        <dbReference type="EMBL" id="EGY77324.1"/>
    </source>
</evidence>
<evidence type="ECO:0000256" key="1">
    <source>
        <dbReference type="SAM" id="MobiDB-lite"/>
    </source>
</evidence>
<protein>
    <submittedName>
        <fullName evidence="2">Uncharacterized protein</fullName>
    </submittedName>
</protein>
<feature type="region of interest" description="Disordered" evidence="1">
    <location>
        <begin position="1"/>
        <end position="55"/>
    </location>
</feature>
<feature type="compositionally biased region" description="Low complexity" evidence="1">
    <location>
        <begin position="41"/>
        <end position="55"/>
    </location>
</feature>
<dbReference type="EMBL" id="AGBA01000015">
    <property type="protein sequence ID" value="EGY77324.1"/>
    <property type="molecule type" value="Genomic_DNA"/>
</dbReference>
<dbReference type="PATRIC" id="fig|997355.3.peg.2254"/>
<sequence>MHDLHCTEPSGTRLSTTSMPVPQGLGSCPQQRSWSPPRPGPSTGTRPSPTHWNRS</sequence>
<dbReference type="HOGENOM" id="CLU_3028697_0_0_11"/>
<dbReference type="AlphaFoldDB" id="G4CYS6"/>
<dbReference type="Proteomes" id="UP000005332">
    <property type="component" value="Unassembled WGS sequence"/>
</dbReference>
<accession>G4CYS6</accession>
<proteinExistence type="predicted"/>
<name>G4CYS6_9ACTN</name>
<reference evidence="2 3" key="1">
    <citation type="submission" date="2011-06" db="EMBL/GenBank/DDBJ databases">
        <authorList>
            <person name="Muzny D."/>
            <person name="Qin X."/>
            <person name="Deng J."/>
            <person name="Jiang H."/>
            <person name="Liu Y."/>
            <person name="Qu J."/>
            <person name="Song X.-Z."/>
            <person name="Zhang L."/>
            <person name="Thornton R."/>
            <person name="Coyle M."/>
            <person name="Francisco L."/>
            <person name="Jackson L."/>
            <person name="Javaid M."/>
            <person name="Korchina V."/>
            <person name="Kovar C."/>
            <person name="Mata R."/>
            <person name="Mathew T."/>
            <person name="Ngo R."/>
            <person name="Nguyen L."/>
            <person name="Nguyen N."/>
            <person name="Okwuonu G."/>
            <person name="Ongeri F."/>
            <person name="Pham C."/>
            <person name="Simmons D."/>
            <person name="Wilczek-Boney K."/>
            <person name="Hale W."/>
            <person name="Jakkamsetti A."/>
            <person name="Pham P."/>
            <person name="Ruth R."/>
            <person name="San Lucas F."/>
            <person name="Warren J."/>
            <person name="Zhang J."/>
            <person name="Zhao Z."/>
            <person name="Zhou C."/>
            <person name="Zhu D."/>
            <person name="Lee S."/>
            <person name="Bess C."/>
            <person name="Blankenburg K."/>
            <person name="Forbes L."/>
            <person name="Fu Q."/>
            <person name="Gubbala S."/>
            <person name="Hirani K."/>
            <person name="Jayaseelan J.C."/>
            <person name="Lara F."/>
            <person name="Munidasa M."/>
            <person name="Palculict T."/>
            <person name="Patil S."/>
            <person name="Pu L.-L."/>
            <person name="Saada N."/>
            <person name="Tang L."/>
            <person name="Weissenberger G."/>
            <person name="Zhu Y."/>
            <person name="Hemphill L."/>
            <person name="Shang Y."/>
            <person name="Youmans B."/>
            <person name="Ayvaz T."/>
            <person name="Ross M."/>
            <person name="Santibanez J."/>
            <person name="Aqrawi P."/>
            <person name="Gross S."/>
            <person name="Joshi V."/>
            <person name="Fowler G."/>
            <person name="Nazareth L."/>
            <person name="Reid J."/>
            <person name="Worley K."/>
            <person name="Petrosino J."/>
            <person name="Highlander S."/>
            <person name="Gibbs R."/>
        </authorList>
    </citation>
    <scope>NUCLEOTIDE SEQUENCE [LARGE SCALE GENOMIC DNA]</scope>
    <source>
        <strain evidence="2 3">ATCC 25577</strain>
    </source>
</reference>
<gene>
    <name evidence="2" type="ORF">HMPREF9153_2277</name>
</gene>
<organism evidence="2 3">
    <name type="scientific">Cutibacterium avidum ATCC 25577</name>
    <dbReference type="NCBI Taxonomy" id="997355"/>
    <lineage>
        <taxon>Bacteria</taxon>
        <taxon>Bacillati</taxon>
        <taxon>Actinomycetota</taxon>
        <taxon>Actinomycetes</taxon>
        <taxon>Propionibacteriales</taxon>
        <taxon>Propionibacteriaceae</taxon>
        <taxon>Cutibacterium</taxon>
    </lineage>
</organism>
<feature type="compositionally biased region" description="Polar residues" evidence="1">
    <location>
        <begin position="9"/>
        <end position="20"/>
    </location>
</feature>
<evidence type="ECO:0000313" key="3">
    <source>
        <dbReference type="Proteomes" id="UP000005332"/>
    </source>
</evidence>
<keyword evidence="3" id="KW-1185">Reference proteome</keyword>